<keyword evidence="2" id="KW-0812">Transmembrane</keyword>
<keyword evidence="4" id="KW-1185">Reference proteome</keyword>
<sequence>MTPDRRPNSAPRRKPVPNQGQTHTTPQPERAFELTNRYGSSSGSTGSAQPPRIPVPTDPVQAARQLSGLYPPPAPPLPTDVQFDDGLRGLRIDIPLQAPLSAGYPIWLQQRGISREEFDRILGRIDVRNREITNHGLKVYTLVSLLTCCMCVFCIGTWADTMRITKMSAFAVQLSEQYEHHGISFRFDPPRGFESARMFIDVA</sequence>
<comment type="caution">
    <text evidence="3">The sequence shown here is derived from an EMBL/GenBank/DDBJ whole genome shotgun (WGS) entry which is preliminary data.</text>
</comment>
<protein>
    <submittedName>
        <fullName evidence="3">Uncharacterized protein</fullName>
    </submittedName>
</protein>
<organism evidence="3 4">
    <name type="scientific">Thelonectria olida</name>
    <dbReference type="NCBI Taxonomy" id="1576542"/>
    <lineage>
        <taxon>Eukaryota</taxon>
        <taxon>Fungi</taxon>
        <taxon>Dikarya</taxon>
        <taxon>Ascomycota</taxon>
        <taxon>Pezizomycotina</taxon>
        <taxon>Sordariomycetes</taxon>
        <taxon>Hypocreomycetidae</taxon>
        <taxon>Hypocreales</taxon>
        <taxon>Nectriaceae</taxon>
        <taxon>Thelonectria</taxon>
    </lineage>
</organism>
<feature type="transmembrane region" description="Helical" evidence="2">
    <location>
        <begin position="139"/>
        <end position="159"/>
    </location>
</feature>
<feature type="compositionally biased region" description="Polar residues" evidence="1">
    <location>
        <begin position="18"/>
        <end position="27"/>
    </location>
</feature>
<dbReference type="Proteomes" id="UP000777438">
    <property type="component" value="Unassembled WGS sequence"/>
</dbReference>
<evidence type="ECO:0000313" key="4">
    <source>
        <dbReference type="Proteomes" id="UP000777438"/>
    </source>
</evidence>
<dbReference type="AlphaFoldDB" id="A0A9P9AI50"/>
<name>A0A9P9AI50_9HYPO</name>
<gene>
    <name evidence="3" type="ORF">B0T10DRAFT_500982</name>
</gene>
<keyword evidence="2" id="KW-1133">Transmembrane helix</keyword>
<feature type="region of interest" description="Disordered" evidence="1">
    <location>
        <begin position="1"/>
        <end position="58"/>
    </location>
</feature>
<evidence type="ECO:0000256" key="2">
    <source>
        <dbReference type="SAM" id="Phobius"/>
    </source>
</evidence>
<feature type="compositionally biased region" description="Polar residues" evidence="1">
    <location>
        <begin position="37"/>
        <end position="48"/>
    </location>
</feature>
<keyword evidence="2" id="KW-0472">Membrane</keyword>
<accession>A0A9P9AI50</accession>
<dbReference type="EMBL" id="JAGPYM010000062">
    <property type="protein sequence ID" value="KAH6870927.1"/>
    <property type="molecule type" value="Genomic_DNA"/>
</dbReference>
<evidence type="ECO:0000313" key="3">
    <source>
        <dbReference type="EMBL" id="KAH6870927.1"/>
    </source>
</evidence>
<proteinExistence type="predicted"/>
<reference evidence="3 4" key="1">
    <citation type="journal article" date="2021" name="Nat. Commun.">
        <title>Genetic determinants of endophytism in the Arabidopsis root mycobiome.</title>
        <authorList>
            <person name="Mesny F."/>
            <person name="Miyauchi S."/>
            <person name="Thiergart T."/>
            <person name="Pickel B."/>
            <person name="Atanasova L."/>
            <person name="Karlsson M."/>
            <person name="Huettel B."/>
            <person name="Barry K.W."/>
            <person name="Haridas S."/>
            <person name="Chen C."/>
            <person name="Bauer D."/>
            <person name="Andreopoulos W."/>
            <person name="Pangilinan J."/>
            <person name="LaButti K."/>
            <person name="Riley R."/>
            <person name="Lipzen A."/>
            <person name="Clum A."/>
            <person name="Drula E."/>
            <person name="Henrissat B."/>
            <person name="Kohler A."/>
            <person name="Grigoriev I.V."/>
            <person name="Martin F.M."/>
            <person name="Hacquard S."/>
        </authorList>
    </citation>
    <scope>NUCLEOTIDE SEQUENCE [LARGE SCALE GENOMIC DNA]</scope>
    <source>
        <strain evidence="3 4">MPI-CAGE-CH-0241</strain>
    </source>
</reference>
<evidence type="ECO:0000256" key="1">
    <source>
        <dbReference type="SAM" id="MobiDB-lite"/>
    </source>
</evidence>